<dbReference type="EMBL" id="JAHQIW010003566">
    <property type="protein sequence ID" value="KAJ1359184.1"/>
    <property type="molecule type" value="Genomic_DNA"/>
</dbReference>
<evidence type="ECO:0000313" key="2">
    <source>
        <dbReference type="Proteomes" id="UP001196413"/>
    </source>
</evidence>
<dbReference type="AlphaFoldDB" id="A0AAD5QRS6"/>
<comment type="caution">
    <text evidence="1">The sequence shown here is derived from an EMBL/GenBank/DDBJ whole genome shotgun (WGS) entry which is preliminary data.</text>
</comment>
<protein>
    <submittedName>
        <fullName evidence="1">Uncharacterized protein</fullName>
    </submittedName>
</protein>
<name>A0AAD5QRS6_PARTN</name>
<gene>
    <name evidence="1" type="ORF">KIN20_017863</name>
</gene>
<accession>A0AAD5QRS6</accession>
<keyword evidence="2" id="KW-1185">Reference proteome</keyword>
<organism evidence="1 2">
    <name type="scientific">Parelaphostrongylus tenuis</name>
    <name type="common">Meningeal worm</name>
    <dbReference type="NCBI Taxonomy" id="148309"/>
    <lineage>
        <taxon>Eukaryota</taxon>
        <taxon>Metazoa</taxon>
        <taxon>Ecdysozoa</taxon>
        <taxon>Nematoda</taxon>
        <taxon>Chromadorea</taxon>
        <taxon>Rhabditida</taxon>
        <taxon>Rhabditina</taxon>
        <taxon>Rhabditomorpha</taxon>
        <taxon>Strongyloidea</taxon>
        <taxon>Metastrongylidae</taxon>
        <taxon>Parelaphostrongylus</taxon>
    </lineage>
</organism>
<proteinExistence type="predicted"/>
<sequence length="83" mass="8997">MVYSNAADIRSSFPGMAASEGEVKGYVSRLVMRTLQGRIALLPDAVISAILGQLSVNTTYEPMQCQKVFVDLAAQNNNSMLML</sequence>
<evidence type="ECO:0000313" key="1">
    <source>
        <dbReference type="EMBL" id="KAJ1359184.1"/>
    </source>
</evidence>
<dbReference type="Proteomes" id="UP001196413">
    <property type="component" value="Unassembled WGS sequence"/>
</dbReference>
<reference evidence="1" key="1">
    <citation type="submission" date="2021-06" db="EMBL/GenBank/DDBJ databases">
        <title>Parelaphostrongylus tenuis whole genome reference sequence.</title>
        <authorList>
            <person name="Garwood T.J."/>
            <person name="Larsen P.A."/>
            <person name="Fountain-Jones N.M."/>
            <person name="Garbe J.R."/>
            <person name="Macchietto M.G."/>
            <person name="Kania S.A."/>
            <person name="Gerhold R.W."/>
            <person name="Richards J.E."/>
            <person name="Wolf T.M."/>
        </authorList>
    </citation>
    <scope>NUCLEOTIDE SEQUENCE</scope>
    <source>
        <strain evidence="1">MNPRO001-30</strain>
        <tissue evidence="1">Meninges</tissue>
    </source>
</reference>